<name>B9RFU8_RICCO</name>
<evidence type="ECO:0000256" key="1">
    <source>
        <dbReference type="ARBA" id="ARBA00004141"/>
    </source>
</evidence>
<dbReference type="Gene3D" id="1.25.40.10">
    <property type="entry name" value="Tetratricopeptide repeat domain"/>
    <property type="match status" value="1"/>
</dbReference>
<dbReference type="SMART" id="SM00028">
    <property type="entry name" value="TPR"/>
    <property type="match status" value="3"/>
</dbReference>
<proteinExistence type="inferred from homology"/>
<evidence type="ECO:0000256" key="7">
    <source>
        <dbReference type="SAM" id="Phobius"/>
    </source>
</evidence>
<dbReference type="Pfam" id="PF13181">
    <property type="entry name" value="TPR_8"/>
    <property type="match status" value="1"/>
</dbReference>
<feature type="transmembrane region" description="Helical" evidence="7">
    <location>
        <begin position="281"/>
        <end position="306"/>
    </location>
</feature>
<dbReference type="GO" id="GO:0032977">
    <property type="term" value="F:membrane insertase activity"/>
    <property type="evidence" value="ECO:0000318"/>
    <property type="project" value="GO_Central"/>
</dbReference>
<evidence type="ECO:0000256" key="6">
    <source>
        <dbReference type="SAM" id="MobiDB-lite"/>
    </source>
</evidence>
<feature type="transmembrane region" description="Helical" evidence="7">
    <location>
        <begin position="189"/>
        <end position="207"/>
    </location>
</feature>
<keyword evidence="3 7" id="KW-0812">Transmembrane</keyword>
<gene>
    <name evidence="8" type="ORF">RCOM_1437450</name>
</gene>
<dbReference type="InterPro" id="IPR001708">
    <property type="entry name" value="YidC/ALB3/OXA1/COX18"/>
</dbReference>
<evidence type="ECO:0000256" key="2">
    <source>
        <dbReference type="ARBA" id="ARBA00010583"/>
    </source>
</evidence>
<evidence type="ECO:0000256" key="4">
    <source>
        <dbReference type="ARBA" id="ARBA00022989"/>
    </source>
</evidence>
<dbReference type="EMBL" id="EQ973777">
    <property type="protein sequence ID" value="EEF50069.1"/>
    <property type="molecule type" value="Genomic_DNA"/>
</dbReference>
<dbReference type="OrthoDB" id="2148490at2759"/>
<dbReference type="FunCoup" id="B9RFU8">
    <property type="interactions" value="131"/>
</dbReference>
<keyword evidence="4 7" id="KW-1133">Transmembrane helix</keyword>
<dbReference type="OMA" id="FPEATVC"/>
<feature type="transmembrane region" description="Helical" evidence="7">
    <location>
        <begin position="239"/>
        <end position="260"/>
    </location>
</feature>
<reference evidence="9" key="1">
    <citation type="journal article" date="2010" name="Nat. Biotechnol.">
        <title>Draft genome sequence of the oilseed species Ricinus communis.</title>
        <authorList>
            <person name="Chan A.P."/>
            <person name="Crabtree J."/>
            <person name="Zhao Q."/>
            <person name="Lorenzi H."/>
            <person name="Orvis J."/>
            <person name="Puiu D."/>
            <person name="Melake-Berhan A."/>
            <person name="Jones K.M."/>
            <person name="Redman J."/>
            <person name="Chen G."/>
            <person name="Cahoon E.B."/>
            <person name="Gedil M."/>
            <person name="Stanke M."/>
            <person name="Haas B.J."/>
            <person name="Wortman J.R."/>
            <person name="Fraser-Liggett C.M."/>
            <person name="Ravel J."/>
            <person name="Rabinowicz P.D."/>
        </authorList>
    </citation>
    <scope>NUCLEOTIDE SEQUENCE [LARGE SCALE GENOMIC DNA]</scope>
    <source>
        <strain evidence="9">cv. Hale</strain>
    </source>
</reference>
<organism evidence="8 9">
    <name type="scientific">Ricinus communis</name>
    <name type="common">Castor bean</name>
    <dbReference type="NCBI Taxonomy" id="3988"/>
    <lineage>
        <taxon>Eukaryota</taxon>
        <taxon>Viridiplantae</taxon>
        <taxon>Streptophyta</taxon>
        <taxon>Embryophyta</taxon>
        <taxon>Tracheophyta</taxon>
        <taxon>Spermatophyta</taxon>
        <taxon>Magnoliopsida</taxon>
        <taxon>eudicotyledons</taxon>
        <taxon>Gunneridae</taxon>
        <taxon>Pentapetalae</taxon>
        <taxon>rosids</taxon>
        <taxon>fabids</taxon>
        <taxon>Malpighiales</taxon>
        <taxon>Euphorbiaceae</taxon>
        <taxon>Acalyphoideae</taxon>
        <taxon>Acalypheae</taxon>
        <taxon>Ricinus</taxon>
    </lineage>
</organism>
<dbReference type="Proteomes" id="UP000008311">
    <property type="component" value="Unassembled WGS sequence"/>
</dbReference>
<keyword evidence="9" id="KW-1185">Reference proteome</keyword>
<accession>B9RFU8</accession>
<dbReference type="PANTHER" id="PTHR12428:SF65">
    <property type="entry name" value="CYTOCHROME C OXIDASE ASSEMBLY PROTEIN COX18, MITOCHONDRIAL"/>
    <property type="match status" value="1"/>
</dbReference>
<dbReference type="CDD" id="cd20069">
    <property type="entry name" value="5TM_Oxa1-like"/>
    <property type="match status" value="1"/>
</dbReference>
<evidence type="ECO:0000256" key="5">
    <source>
        <dbReference type="ARBA" id="ARBA00023136"/>
    </source>
</evidence>
<dbReference type="SUPFAM" id="SSF48452">
    <property type="entry name" value="TPR-like"/>
    <property type="match status" value="1"/>
</dbReference>
<dbReference type="STRING" id="3988.B9RFU8"/>
<evidence type="ECO:0000256" key="3">
    <source>
        <dbReference type="ARBA" id="ARBA00022692"/>
    </source>
</evidence>
<dbReference type="InterPro" id="IPR011990">
    <property type="entry name" value="TPR-like_helical_dom_sf"/>
</dbReference>
<dbReference type="InParanoid" id="B9RFU8"/>
<sequence>MAVPRLLFSHIRRSRPLCSLSYWRLSNPNLNCSQSPTPSHKFANSLAAFHFLDSRSFSSPSNHDGSDFLANSAAEPSSIVSDVIETVGNITTNGGNEESILPVRVLVSVLDEFHDLSGLPWWLVIASATVAMRVTLFPLLVLQLHKLKKISELFPKLPPPFPPPLSGKSFVDQISLFHKERRALGCPSYLWFLAYVSAQVPCFLLWMTSIRRMSLDHHPGFDCGGTLWFQNLTEYPHGIAGPIFPLLIACLHYINIQLAFEKFSVQKTTGLLSLLAKYYKLYLDLLTLPLFFIGYCIPQGSLVYWVTNSSLSVIQQMSLKHPAVRAKLGLPAKDAPAASADSEEMGSPQASLDAPSKNGKVPVENLNPKQLLAISVQLLSNQHRERAIPLLQLALQKDPNYIGALVVMGQTLLQKEMYAEARDHLERAISKLFLAGNPTEVKDVDLLILASQWAGVACIRQGENAEGVAHFERVANLEEPEDPKCKVHYFDTLIFLASALYNEGRKAEAANYLRLAVAFNPAFKELLEQCENDEEFGSDLVNSRRRDY</sequence>
<dbReference type="KEGG" id="rcu:8274999"/>
<comment type="similarity">
    <text evidence="2">Belongs to the OXA1/ALB3/YidC (TC 2.A.9.2) family.</text>
</comment>
<dbReference type="PANTHER" id="PTHR12428">
    <property type="entry name" value="OXA1"/>
    <property type="match status" value="1"/>
</dbReference>
<protein>
    <submittedName>
        <fullName evidence="8">Cytochrome oxidase biogenesis protein, putative</fullName>
    </submittedName>
</protein>
<keyword evidence="5 7" id="KW-0472">Membrane</keyword>
<feature type="region of interest" description="Disordered" evidence="6">
    <location>
        <begin position="338"/>
        <end position="359"/>
    </location>
</feature>
<evidence type="ECO:0000313" key="9">
    <source>
        <dbReference type="Proteomes" id="UP000008311"/>
    </source>
</evidence>
<dbReference type="InterPro" id="IPR019734">
    <property type="entry name" value="TPR_rpt"/>
</dbReference>
<dbReference type="GO" id="GO:0032979">
    <property type="term" value="P:protein insertion into mitochondrial inner membrane from matrix"/>
    <property type="evidence" value="ECO:0000318"/>
    <property type="project" value="GO_Central"/>
</dbReference>
<feature type="transmembrane region" description="Helical" evidence="7">
    <location>
        <begin position="119"/>
        <end position="142"/>
    </location>
</feature>
<dbReference type="AlphaFoldDB" id="B9RFU8"/>
<dbReference type="Pfam" id="PF14559">
    <property type="entry name" value="TPR_19"/>
    <property type="match status" value="1"/>
</dbReference>
<comment type="subcellular location">
    <subcellularLocation>
        <location evidence="1">Membrane</location>
        <topology evidence="1">Multi-pass membrane protein</topology>
    </subcellularLocation>
</comment>
<dbReference type="GO" id="GO:0005743">
    <property type="term" value="C:mitochondrial inner membrane"/>
    <property type="evidence" value="ECO:0000318"/>
    <property type="project" value="GO_Central"/>
</dbReference>
<evidence type="ECO:0000313" key="8">
    <source>
        <dbReference type="EMBL" id="EEF50069.1"/>
    </source>
</evidence>
<dbReference type="eggNOG" id="KOG1239">
    <property type="taxonomic scope" value="Eukaryota"/>
</dbReference>